<accession>A0A382J886</accession>
<evidence type="ECO:0000313" key="1">
    <source>
        <dbReference type="EMBL" id="SVC07775.1"/>
    </source>
</evidence>
<gene>
    <name evidence="1" type="ORF">METZ01_LOCUS260629</name>
</gene>
<name>A0A382J886_9ZZZZ</name>
<protein>
    <submittedName>
        <fullName evidence="1">Uncharacterized protein</fullName>
    </submittedName>
</protein>
<organism evidence="1">
    <name type="scientific">marine metagenome</name>
    <dbReference type="NCBI Taxonomy" id="408172"/>
    <lineage>
        <taxon>unclassified sequences</taxon>
        <taxon>metagenomes</taxon>
        <taxon>ecological metagenomes</taxon>
    </lineage>
</organism>
<dbReference type="EMBL" id="UINC01072268">
    <property type="protein sequence ID" value="SVC07775.1"/>
    <property type="molecule type" value="Genomic_DNA"/>
</dbReference>
<sequence length="32" mass="3556">MQWNGLFETIQKVVSGQTEELVIVSPYISTGT</sequence>
<reference evidence="1" key="1">
    <citation type="submission" date="2018-05" db="EMBL/GenBank/DDBJ databases">
        <authorList>
            <person name="Lanie J.A."/>
            <person name="Ng W.-L."/>
            <person name="Kazmierczak K.M."/>
            <person name="Andrzejewski T.M."/>
            <person name="Davidsen T.M."/>
            <person name="Wayne K.J."/>
            <person name="Tettelin H."/>
            <person name="Glass J.I."/>
            <person name="Rusch D."/>
            <person name="Podicherti R."/>
            <person name="Tsui H.-C.T."/>
            <person name="Winkler M.E."/>
        </authorList>
    </citation>
    <scope>NUCLEOTIDE SEQUENCE</scope>
</reference>
<proteinExistence type="predicted"/>
<feature type="non-terminal residue" evidence="1">
    <location>
        <position position="32"/>
    </location>
</feature>
<dbReference type="AlphaFoldDB" id="A0A382J886"/>